<dbReference type="EMBL" id="JAODAN010000002">
    <property type="protein sequence ID" value="KAK1926029.1"/>
    <property type="molecule type" value="Genomic_DNA"/>
</dbReference>
<feature type="compositionally biased region" description="Low complexity" evidence="1">
    <location>
        <begin position="933"/>
        <end position="949"/>
    </location>
</feature>
<evidence type="ECO:0000256" key="1">
    <source>
        <dbReference type="SAM" id="MobiDB-lite"/>
    </source>
</evidence>
<feature type="compositionally biased region" description="Low complexity" evidence="1">
    <location>
        <begin position="160"/>
        <end position="185"/>
    </location>
</feature>
<feature type="region of interest" description="Disordered" evidence="1">
    <location>
        <begin position="814"/>
        <end position="863"/>
    </location>
</feature>
<feature type="compositionally biased region" description="Low complexity" evidence="1">
    <location>
        <begin position="77"/>
        <end position="88"/>
    </location>
</feature>
<feature type="compositionally biased region" description="Low complexity" evidence="1">
    <location>
        <begin position="890"/>
        <end position="914"/>
    </location>
</feature>
<keyword evidence="3" id="KW-1185">Reference proteome</keyword>
<feature type="region of interest" description="Disordered" evidence="1">
    <location>
        <begin position="1074"/>
        <end position="1106"/>
    </location>
</feature>
<evidence type="ECO:0008006" key="4">
    <source>
        <dbReference type="Google" id="ProtNLM"/>
    </source>
</evidence>
<protein>
    <recommendedName>
        <fullName evidence="4">PH domain-containing protein</fullName>
    </recommendedName>
</protein>
<dbReference type="PANTHER" id="PTHR36100:SF1">
    <property type="entry name" value="BUD SITE SELECTION PROTEIN 4"/>
    <property type="match status" value="1"/>
</dbReference>
<gene>
    <name evidence="2" type="ORF">DB88DRAFT_508153</name>
</gene>
<feature type="region of interest" description="Disordered" evidence="1">
    <location>
        <begin position="719"/>
        <end position="798"/>
    </location>
</feature>
<dbReference type="Proteomes" id="UP001182556">
    <property type="component" value="Unassembled WGS sequence"/>
</dbReference>
<feature type="compositionally biased region" description="Polar residues" evidence="1">
    <location>
        <begin position="57"/>
        <end position="76"/>
    </location>
</feature>
<feature type="compositionally biased region" description="Polar residues" evidence="1">
    <location>
        <begin position="768"/>
        <end position="781"/>
    </location>
</feature>
<feature type="compositionally biased region" description="Polar residues" evidence="1">
    <location>
        <begin position="373"/>
        <end position="386"/>
    </location>
</feature>
<feature type="compositionally biased region" description="Polar residues" evidence="1">
    <location>
        <begin position="305"/>
        <end position="315"/>
    </location>
</feature>
<evidence type="ECO:0000313" key="2">
    <source>
        <dbReference type="EMBL" id="KAK1926029.1"/>
    </source>
</evidence>
<feature type="region of interest" description="Disordered" evidence="1">
    <location>
        <begin position="1755"/>
        <end position="1790"/>
    </location>
</feature>
<accession>A0AAD9FTS9</accession>
<feature type="compositionally biased region" description="Basic and acidic residues" evidence="1">
    <location>
        <begin position="786"/>
        <end position="798"/>
    </location>
</feature>
<organism evidence="2 3">
    <name type="scientific">Papiliotrema laurentii</name>
    <name type="common">Cryptococcus laurentii</name>
    <dbReference type="NCBI Taxonomy" id="5418"/>
    <lineage>
        <taxon>Eukaryota</taxon>
        <taxon>Fungi</taxon>
        <taxon>Dikarya</taxon>
        <taxon>Basidiomycota</taxon>
        <taxon>Agaricomycotina</taxon>
        <taxon>Tremellomycetes</taxon>
        <taxon>Tremellales</taxon>
        <taxon>Rhynchogastremaceae</taxon>
        <taxon>Papiliotrema</taxon>
    </lineage>
</organism>
<feature type="compositionally biased region" description="Low complexity" evidence="1">
    <location>
        <begin position="1207"/>
        <end position="1218"/>
    </location>
</feature>
<sequence>MSHASPAHPQPSTSERIKLHPTPNSVSAAARKSIIESSAKGWSPLQINKRDGMPSPHKSSPNASANAPHVTSPSTLSSAVSPRRTSSSFKHVTKNSLVSNSPFKSPGTVQGQQAAGIWVEPTKADSIIHERKAVRSLGASPEKALGAAATPKAAIGLGITASASSARVRSSSRTPSSGNNSPGSALNGTRRVSSERKIAFPTSGSERKVSGTKENDSPDARAARRTAKTSTGLGRLAKNEYVSRSPFLSSAKRIPSGDRLNEADGTTRHSPKSVPEEKDDVFGSPSPRRTSGSRRRASPSPVKSLGSSIRADTSPTPSPPRGLASAVPLAGPSPLGQPSTVPSSRDLPTPSPTPVRSSMTPSRRLRGPRDLSDSNLDSPSKQSKTVTFEPVPDVKEFEIHSAEASADGSFEIESEPSLESIELNVSLESIDSPSRLRVTNPDTVSLSPSPERTTDDGHVSELGDESTTADFVDALIEEGLLSPPQMPTPSFAEQPTFAALAGDVPPALSTPSLGDSIRATPLLEGVAFGTNPTDEPRADVDPAGIPYGRTHHAERAAIAHASVPSGPSVPQPRIPHQSDRQMLLNANASQPSLPYSTPFDTAPISPTRQYAHQFGAMPDPFITIQTATKVLSPAQLDQPRTEDGVPLGRTSHQERMQAARMLATQSLGLGMPRSPAISRDLDNVKVDLPVTTQPALEETKRKRFDEVVDDTEALFDVSFDSVPSASMEPASSSAETKQSDRGPHVAKTAETPKKSWPPMPQSLDLPSPVQSPSKSSENIQITEPKVVQDKEKEKEKSRFSLPFIGITSPFFAQSARVPSSGSISGSSINSTDETDHDDRPLTPPPAFGGCTAKKPESPHRIPSFEFEEISLQAVEQPVFSTARVASPVKVSASKVANTGASTTSTRSTSTEATAVPQAGRDQSTSATQLTEASTLSPSKPNLSKSPLASRSPVASTLRGDFEPKATTPAKEISSTSDSTTTRIRQRISREMVRETINQRLADGSISRRGSTQALVSVSAHYADLAPRPPRPTSIALPIRAQSTDPSAIFANRDKVLPPPPSQRGVPMIKAHTTDANPRRASGVTFDLPPEGSRPSFRPRSQTQSAHEVLKANERDGVINEPKSALDKIIGDEPLAASSNGSTSSASTAILKPVLPVPPPKTVQFPMKPRVSETLELASTSTTSGTTDKGTARAESVAVKSHNKDGRVVSNVSVGSTNSRRSRRSMSMGDAPDPDVIRGLRKGRGNPRLTLGIDEDEISILESFREEAAQIGSDRGYRVKERPAVKARYGPIGHGVSGDVHGGKAWRSLRRPSDMNEHANQLREIRSKEVISGKASGTIFVKVLGIENIDVPIPSTPTYFCITLDNGIDYIRTPYTKLAEGARVDQEFSLVEQRDFEFSLSLDIRNDPHILKAIHEKRNPSASAATAPVPASPIAHKASTGLRGLFGSPRKARRPESMIQARAAPQSILIKPSIAPSIADYFVSDYTSPNAAGSGGKSKALTIAKTHVSFKSIAKQCEGKVLEIRYPMFAMFKGDGPQTRPTSHLAVSGAAPPESEKRKPLAKITLQIFRLAPLPGLQQDQLPSCLDEALRGIRHHAWWECEYHEGVLTQLGGDCSNPKRRVFRVIGGNLVAINEVTKKKVASIDLRKAIAVIDLNADAADDLPLSQSTGPNAARKRAGSPVSRMTMRLRDEDEFVEVRPCSFRLEFEEDEGGFIDFWADKQADKDVWLATLQGLIGRIPTNPLWAELLARRQREEEERRRLKKTASSTSLKKAAARQSQLLSPSRKSERE</sequence>
<feature type="region of interest" description="Disordered" evidence="1">
    <location>
        <begin position="1"/>
        <end position="115"/>
    </location>
</feature>
<feature type="compositionally biased region" description="Low complexity" evidence="1">
    <location>
        <begin position="1175"/>
        <end position="1188"/>
    </location>
</feature>
<dbReference type="InterPro" id="IPR052007">
    <property type="entry name" value="Bud4"/>
</dbReference>
<feature type="compositionally biased region" description="Basic and acidic residues" evidence="1">
    <location>
        <begin position="205"/>
        <end position="222"/>
    </location>
</feature>
<dbReference type="PANTHER" id="PTHR36100">
    <property type="entry name" value="BUD SITE SELECTION PROTEIN 4"/>
    <property type="match status" value="1"/>
</dbReference>
<feature type="region of interest" description="Disordered" evidence="1">
    <location>
        <begin position="1175"/>
        <end position="1242"/>
    </location>
</feature>
<feature type="compositionally biased region" description="Polar residues" evidence="1">
    <location>
        <begin position="440"/>
        <end position="451"/>
    </location>
</feature>
<feature type="compositionally biased region" description="Polar residues" evidence="1">
    <location>
        <begin position="920"/>
        <end position="932"/>
    </location>
</feature>
<proteinExistence type="predicted"/>
<feature type="compositionally biased region" description="Low complexity" evidence="1">
    <location>
        <begin position="819"/>
        <end position="830"/>
    </location>
</feature>
<comment type="caution">
    <text evidence="2">The sequence shown here is derived from an EMBL/GenBank/DDBJ whole genome shotgun (WGS) entry which is preliminary data.</text>
</comment>
<reference evidence="2" key="1">
    <citation type="submission" date="2023-02" db="EMBL/GenBank/DDBJ databases">
        <title>Identification and recombinant expression of a fungal hydrolase from Papiliotrema laurentii that hydrolyzes apple cutin and clears colloidal polyester polyurethane.</title>
        <authorList>
            <consortium name="DOE Joint Genome Institute"/>
            <person name="Roman V.A."/>
            <person name="Bojanowski C."/>
            <person name="Crable B.R."/>
            <person name="Wagner D.N."/>
            <person name="Hung C.S."/>
            <person name="Nadeau L.J."/>
            <person name="Schratz L."/>
            <person name="Haridas S."/>
            <person name="Pangilinan J."/>
            <person name="Lipzen A."/>
            <person name="Na H."/>
            <person name="Yan M."/>
            <person name="Ng V."/>
            <person name="Grigoriev I.V."/>
            <person name="Spatafora J.W."/>
            <person name="Barlow D."/>
            <person name="Biffinger J."/>
            <person name="Kelley-Loughnane N."/>
            <person name="Varaljay V.A."/>
            <person name="Crookes-Goodson W.J."/>
        </authorList>
    </citation>
    <scope>NUCLEOTIDE SEQUENCE</scope>
    <source>
        <strain evidence="2">5307AH</strain>
    </source>
</reference>
<name>A0AAD9FTS9_PAPLA</name>
<dbReference type="GO" id="GO:0005525">
    <property type="term" value="F:GTP binding"/>
    <property type="evidence" value="ECO:0007669"/>
    <property type="project" value="TreeGrafter"/>
</dbReference>
<feature type="compositionally biased region" description="Polar residues" evidence="1">
    <location>
        <begin position="94"/>
        <end position="113"/>
    </location>
</feature>
<evidence type="ECO:0000313" key="3">
    <source>
        <dbReference type="Proteomes" id="UP001182556"/>
    </source>
</evidence>
<feature type="compositionally biased region" description="Low complexity" evidence="1">
    <location>
        <begin position="972"/>
        <end position="982"/>
    </location>
</feature>
<feature type="region of interest" description="Disordered" evidence="1">
    <location>
        <begin position="160"/>
        <end position="393"/>
    </location>
</feature>
<feature type="compositionally biased region" description="Low complexity" evidence="1">
    <location>
        <begin position="721"/>
        <end position="735"/>
    </location>
</feature>
<feature type="compositionally biased region" description="Basic and acidic residues" evidence="1">
    <location>
        <begin position="452"/>
        <end position="461"/>
    </location>
</feature>
<feature type="region of interest" description="Disordered" evidence="1">
    <location>
        <begin position="890"/>
        <end position="983"/>
    </location>
</feature>
<feature type="compositionally biased region" description="Basic and acidic residues" evidence="1">
    <location>
        <begin position="255"/>
        <end position="267"/>
    </location>
</feature>
<feature type="region of interest" description="Disordered" evidence="1">
    <location>
        <begin position="430"/>
        <end position="464"/>
    </location>
</feature>